<keyword evidence="2" id="KW-0472">Membrane</keyword>
<feature type="transmembrane region" description="Helical" evidence="2">
    <location>
        <begin position="302"/>
        <end position="321"/>
    </location>
</feature>
<feature type="transmembrane region" description="Helical" evidence="2">
    <location>
        <begin position="108"/>
        <end position="129"/>
    </location>
</feature>
<evidence type="ECO:0000256" key="2">
    <source>
        <dbReference type="SAM" id="Phobius"/>
    </source>
</evidence>
<evidence type="ECO:0000256" key="1">
    <source>
        <dbReference type="SAM" id="MobiDB-lite"/>
    </source>
</evidence>
<feature type="transmembrane region" description="Helical" evidence="2">
    <location>
        <begin position="358"/>
        <end position="375"/>
    </location>
</feature>
<feature type="region of interest" description="Disordered" evidence="1">
    <location>
        <begin position="492"/>
        <end position="533"/>
    </location>
</feature>
<name>A0A5B9WCN3_9BACT</name>
<feature type="compositionally biased region" description="Basic and acidic residues" evidence="1">
    <location>
        <begin position="500"/>
        <end position="514"/>
    </location>
</feature>
<feature type="transmembrane region" description="Helical" evidence="2">
    <location>
        <begin position="328"/>
        <end position="346"/>
    </location>
</feature>
<evidence type="ECO:0000313" key="3">
    <source>
        <dbReference type="EMBL" id="QEH37640.1"/>
    </source>
</evidence>
<feature type="transmembrane region" description="Helical" evidence="2">
    <location>
        <begin position="141"/>
        <end position="174"/>
    </location>
</feature>
<dbReference type="Proteomes" id="UP000324233">
    <property type="component" value="Chromosome"/>
</dbReference>
<feature type="compositionally biased region" description="Basic and acidic residues" evidence="1">
    <location>
        <begin position="523"/>
        <end position="533"/>
    </location>
</feature>
<accession>A0A5B9WCN3</accession>
<organism evidence="3 4">
    <name type="scientific">Aquisphaera giovannonii</name>
    <dbReference type="NCBI Taxonomy" id="406548"/>
    <lineage>
        <taxon>Bacteria</taxon>
        <taxon>Pseudomonadati</taxon>
        <taxon>Planctomycetota</taxon>
        <taxon>Planctomycetia</taxon>
        <taxon>Isosphaerales</taxon>
        <taxon>Isosphaeraceae</taxon>
        <taxon>Aquisphaera</taxon>
    </lineage>
</organism>
<feature type="transmembrane region" description="Helical" evidence="2">
    <location>
        <begin position="233"/>
        <end position="253"/>
    </location>
</feature>
<proteinExistence type="predicted"/>
<feature type="transmembrane region" description="Helical" evidence="2">
    <location>
        <begin position="194"/>
        <end position="221"/>
    </location>
</feature>
<gene>
    <name evidence="3" type="ORF">OJF2_62310</name>
</gene>
<reference evidence="3 4" key="1">
    <citation type="submission" date="2019-08" db="EMBL/GenBank/DDBJ databases">
        <title>Deep-cultivation of Planctomycetes and their phenomic and genomic characterization uncovers novel biology.</title>
        <authorList>
            <person name="Wiegand S."/>
            <person name="Jogler M."/>
            <person name="Boedeker C."/>
            <person name="Pinto D."/>
            <person name="Vollmers J."/>
            <person name="Rivas-Marin E."/>
            <person name="Kohn T."/>
            <person name="Peeters S.H."/>
            <person name="Heuer A."/>
            <person name="Rast P."/>
            <person name="Oberbeckmann S."/>
            <person name="Bunk B."/>
            <person name="Jeske O."/>
            <person name="Meyerdierks A."/>
            <person name="Storesund J.E."/>
            <person name="Kallscheuer N."/>
            <person name="Luecker S."/>
            <person name="Lage O.M."/>
            <person name="Pohl T."/>
            <person name="Merkel B.J."/>
            <person name="Hornburger P."/>
            <person name="Mueller R.-W."/>
            <person name="Bruemmer F."/>
            <person name="Labrenz M."/>
            <person name="Spormann A.M."/>
            <person name="Op den Camp H."/>
            <person name="Overmann J."/>
            <person name="Amann R."/>
            <person name="Jetten M.S.M."/>
            <person name="Mascher T."/>
            <person name="Medema M.H."/>
            <person name="Devos D.P."/>
            <person name="Kaster A.-K."/>
            <person name="Ovreas L."/>
            <person name="Rohde M."/>
            <person name="Galperin M.Y."/>
            <person name="Jogler C."/>
        </authorList>
    </citation>
    <scope>NUCLEOTIDE SEQUENCE [LARGE SCALE GENOMIC DNA]</scope>
    <source>
        <strain evidence="3 4">OJF2</strain>
    </source>
</reference>
<keyword evidence="2" id="KW-0812">Transmembrane</keyword>
<dbReference type="EMBL" id="CP042997">
    <property type="protein sequence ID" value="QEH37640.1"/>
    <property type="molecule type" value="Genomic_DNA"/>
</dbReference>
<evidence type="ECO:0000313" key="4">
    <source>
        <dbReference type="Proteomes" id="UP000324233"/>
    </source>
</evidence>
<keyword evidence="2" id="KW-1133">Transmembrane helix</keyword>
<protein>
    <recommendedName>
        <fullName evidence="5">Glycosyltransferase RgtA/B/C/D-like domain-containing protein</fullName>
    </recommendedName>
</protein>
<evidence type="ECO:0008006" key="5">
    <source>
        <dbReference type="Google" id="ProtNLM"/>
    </source>
</evidence>
<feature type="transmembrane region" description="Helical" evidence="2">
    <location>
        <begin position="467"/>
        <end position="486"/>
    </location>
</feature>
<dbReference type="KEGG" id="agv:OJF2_62310"/>
<sequence>MPSRWIRLQAAVFLLLLGSYAYFRHARDWNTASRLILTYAIVDRGTVCLDGYEKQTGDIARFRGHYYGDKLPGFSLAAAVPYAIGKAMAGLPPHPTGVEGLKYWPSDAWITLATSGLATALTAVLLMGLARDLGCSPGRAALVGLAYGLATPAYAYATLAYGHPLCALCLLGSFRLLGDPPGAGRGDLPRIALAGFLAAYGSVVELQVGPVSAILGLDLLLQCATRRRRPGALAAFAAGAAVPTLLLLGYNTLAFGSPWEMGYFHHATEEFARVHSRENPLGLRPPEVALIGPLLWGEHRGLLFYAPVLAMAPAGWLLLIARGRVATGLVSLASALAIFLVNLSYPEWTGGWSTGPRLLVPLLPFAMVAVAACLAGDPAGTPGRWAFRLAAGLAAWGAGVMLLCQGVGARIPQDMARPIRDFAWPLWTGRMRVPGWWSSEPFARNLVSELAPGWVASLPADLKGLQFLPLVLAQGLAIGVLAFMIGRGASRPAVAPQSKSDLRVDQQEERRRADEDAEDPEAEPQRVHPDPGP</sequence>
<keyword evidence="4" id="KW-1185">Reference proteome</keyword>
<feature type="transmembrane region" description="Helical" evidence="2">
    <location>
        <begin position="387"/>
        <end position="408"/>
    </location>
</feature>
<dbReference type="AlphaFoldDB" id="A0A5B9WCN3"/>